<feature type="domain" description="Type II secretion system protein GspF" evidence="7">
    <location>
        <begin position="180"/>
        <end position="309"/>
    </location>
</feature>
<feature type="transmembrane region" description="Helical" evidence="6">
    <location>
        <begin position="111"/>
        <end position="136"/>
    </location>
</feature>
<dbReference type="EMBL" id="LJYW01000001">
    <property type="protein sequence ID" value="KPL51098.1"/>
    <property type="molecule type" value="Genomic_DNA"/>
</dbReference>
<keyword evidence="9" id="KW-1185">Reference proteome</keyword>
<evidence type="ECO:0000256" key="6">
    <source>
        <dbReference type="SAM" id="Phobius"/>
    </source>
</evidence>
<dbReference type="PANTHER" id="PTHR35007">
    <property type="entry name" value="INTEGRAL MEMBRANE PROTEIN-RELATED"/>
    <property type="match status" value="1"/>
</dbReference>
<keyword evidence="5 6" id="KW-0472">Membrane</keyword>
<evidence type="ECO:0000256" key="3">
    <source>
        <dbReference type="ARBA" id="ARBA00022692"/>
    </source>
</evidence>
<sequence>MLDLIDDLLAGTDIGVVLPSVFLFCAVVAVTLAVGQFVQSRGTIRRRASEVGSLDIDVTVDDPRSPMAESQASGRKLMERVAKNFVPDDVRQVAKLKRQLLQAGFYEPSAVVWYFVARVGLALAFGGGAAGALATVDLTPQLYWMLLGGLGVLGYLLPSFYLGKRVKANMEQHRSGFPDFMDLMVVCADAGLSMESAMDRVGRELAPSYPSLSANIAMTTLEMRAGRTLGEALDHLGDRLGIAEARSFATLLQQSEELGSSMTEALRIYSDDMRHQRLSRAEEKAYALPAKLVIPMGLCIFPVLLLVTILPVYVRLKGYSN</sequence>
<evidence type="ECO:0000313" key="9">
    <source>
        <dbReference type="Proteomes" id="UP000048984"/>
    </source>
</evidence>
<comment type="caution">
    <text evidence="8">The sequence shown here is derived from an EMBL/GenBank/DDBJ whole genome shotgun (WGS) entry which is preliminary data.</text>
</comment>
<gene>
    <name evidence="8" type="ORF">ABB55_01750</name>
</gene>
<proteinExistence type="predicted"/>
<evidence type="ECO:0000259" key="7">
    <source>
        <dbReference type="Pfam" id="PF00482"/>
    </source>
</evidence>
<dbReference type="GO" id="GO:0005886">
    <property type="term" value="C:plasma membrane"/>
    <property type="evidence" value="ECO:0007669"/>
    <property type="project" value="UniProtKB-SubCell"/>
</dbReference>
<dbReference type="Proteomes" id="UP000048984">
    <property type="component" value="Unassembled WGS sequence"/>
</dbReference>
<accession>A0A0P6VGE5</accession>
<dbReference type="RefSeq" id="WP_054357261.1">
    <property type="nucleotide sequence ID" value="NZ_LJYW01000001.1"/>
</dbReference>
<feature type="transmembrane region" description="Helical" evidence="6">
    <location>
        <begin position="142"/>
        <end position="162"/>
    </location>
</feature>
<organism evidence="8 9">
    <name type="scientific">Prosthecodimorpha hirschii</name>
    <dbReference type="NCBI Taxonomy" id="665126"/>
    <lineage>
        <taxon>Bacteria</taxon>
        <taxon>Pseudomonadati</taxon>
        <taxon>Pseudomonadota</taxon>
        <taxon>Alphaproteobacteria</taxon>
        <taxon>Hyphomicrobiales</taxon>
        <taxon>Ancalomicrobiaceae</taxon>
        <taxon>Prosthecodimorpha</taxon>
    </lineage>
</organism>
<dbReference type="InterPro" id="IPR018076">
    <property type="entry name" value="T2SS_GspF_dom"/>
</dbReference>
<comment type="subcellular location">
    <subcellularLocation>
        <location evidence="1">Cell membrane</location>
        <topology evidence="1">Multi-pass membrane protein</topology>
    </subcellularLocation>
</comment>
<dbReference type="AlphaFoldDB" id="A0A0P6VGE5"/>
<feature type="transmembrane region" description="Helical" evidence="6">
    <location>
        <begin position="16"/>
        <end position="38"/>
    </location>
</feature>
<evidence type="ECO:0000256" key="1">
    <source>
        <dbReference type="ARBA" id="ARBA00004651"/>
    </source>
</evidence>
<keyword evidence="3 6" id="KW-0812">Transmembrane</keyword>
<evidence type="ECO:0000313" key="8">
    <source>
        <dbReference type="EMBL" id="KPL51098.1"/>
    </source>
</evidence>
<dbReference type="Pfam" id="PF00482">
    <property type="entry name" value="T2SSF"/>
    <property type="match status" value="1"/>
</dbReference>
<dbReference type="STRING" id="665126.ABB55_01750"/>
<evidence type="ECO:0000256" key="4">
    <source>
        <dbReference type="ARBA" id="ARBA00022989"/>
    </source>
</evidence>
<keyword evidence="2" id="KW-1003">Cell membrane</keyword>
<evidence type="ECO:0000256" key="2">
    <source>
        <dbReference type="ARBA" id="ARBA00022475"/>
    </source>
</evidence>
<protein>
    <recommendedName>
        <fullName evidence="7">Type II secretion system protein GspF domain-containing protein</fullName>
    </recommendedName>
</protein>
<dbReference type="PANTHER" id="PTHR35007:SF2">
    <property type="entry name" value="PILUS ASSEMBLE PROTEIN"/>
    <property type="match status" value="1"/>
</dbReference>
<evidence type="ECO:0000256" key="5">
    <source>
        <dbReference type="ARBA" id="ARBA00023136"/>
    </source>
</evidence>
<reference evidence="8 9" key="1">
    <citation type="submission" date="2015-09" db="EMBL/GenBank/DDBJ databases">
        <authorList>
            <person name="Jackson K.R."/>
            <person name="Lunt B.L."/>
            <person name="Fisher J.N.B."/>
            <person name="Gardner A.V."/>
            <person name="Bailey M.E."/>
            <person name="Deus L.M."/>
            <person name="Earl A.S."/>
            <person name="Gibby P.D."/>
            <person name="Hartmann K.A."/>
            <person name="Liu J.E."/>
            <person name="Manci A.M."/>
            <person name="Nielsen D.A."/>
            <person name="Solomon M.B."/>
            <person name="Breakwell D.P."/>
            <person name="Burnett S.H."/>
            <person name="Grose J.H."/>
        </authorList>
    </citation>
    <scope>NUCLEOTIDE SEQUENCE [LARGE SCALE GENOMIC DNA]</scope>
    <source>
        <strain evidence="8 9">16</strain>
    </source>
</reference>
<feature type="transmembrane region" description="Helical" evidence="6">
    <location>
        <begin position="292"/>
        <end position="314"/>
    </location>
</feature>
<keyword evidence="4 6" id="KW-1133">Transmembrane helix</keyword>
<name>A0A0P6VGE5_9HYPH</name>
<reference evidence="8 9" key="2">
    <citation type="submission" date="2015-10" db="EMBL/GenBank/DDBJ databases">
        <title>Draft Genome Sequence of Prosthecomicrobium hirschii ATCC 27832.</title>
        <authorList>
            <person name="Daniel J."/>
            <person name="Givan S.A."/>
            <person name="Brun Y.V."/>
            <person name="Brown P.J."/>
        </authorList>
    </citation>
    <scope>NUCLEOTIDE SEQUENCE [LARGE SCALE GENOMIC DNA]</scope>
    <source>
        <strain evidence="8 9">16</strain>
    </source>
</reference>